<sequence>MPIKKRILKNKNKNTFYKKKRMMKGGKDMNEYEENNESENRYESKHGGLLGVLQQASGIFSMGANIVVDKVTKMLNLDLTQLKESSSSLSTEEIKQILQEKVKQINEALKDPETMAQLEELARTLGEKGGIILEAATPSIKKALFKLIEIITEGGIRLAQAMIKFILDVAGMIPVFGEVVEAVRVLDDMVRAFQATQEAYLEAYTANADSVTETIRRFKDMVNMSKQGNQYDDADEEDRPQVGGALAIKKRIRNSISKFHKTNKVKRRIKKQTKKNKRRLRK</sequence>
<reference evidence="2" key="1">
    <citation type="journal article" date="2020" name="Nature">
        <title>Giant virus diversity and host interactions through global metagenomics.</title>
        <authorList>
            <person name="Schulz F."/>
            <person name="Roux S."/>
            <person name="Paez-Espino D."/>
            <person name="Jungbluth S."/>
            <person name="Walsh D.A."/>
            <person name="Denef V.J."/>
            <person name="McMahon K.D."/>
            <person name="Konstantinidis K.T."/>
            <person name="Eloe-Fadrosh E.A."/>
            <person name="Kyrpides N.C."/>
            <person name="Woyke T."/>
        </authorList>
    </citation>
    <scope>NUCLEOTIDE SEQUENCE</scope>
    <source>
        <strain evidence="2">GVMAG-M-3300022752-66</strain>
    </source>
</reference>
<evidence type="ECO:0000256" key="1">
    <source>
        <dbReference type="SAM" id="MobiDB-lite"/>
    </source>
</evidence>
<feature type="region of interest" description="Disordered" evidence="1">
    <location>
        <begin position="261"/>
        <end position="282"/>
    </location>
</feature>
<dbReference type="AlphaFoldDB" id="A0A6C0CVW2"/>
<evidence type="ECO:0000313" key="2">
    <source>
        <dbReference type="EMBL" id="QHT08387.1"/>
    </source>
</evidence>
<organism evidence="2">
    <name type="scientific">viral metagenome</name>
    <dbReference type="NCBI Taxonomy" id="1070528"/>
    <lineage>
        <taxon>unclassified sequences</taxon>
        <taxon>metagenomes</taxon>
        <taxon>organismal metagenomes</taxon>
    </lineage>
</organism>
<name>A0A6C0CVW2_9ZZZZ</name>
<proteinExistence type="predicted"/>
<dbReference type="EMBL" id="MN739495">
    <property type="protein sequence ID" value="QHT08387.1"/>
    <property type="molecule type" value="Genomic_DNA"/>
</dbReference>
<protein>
    <submittedName>
        <fullName evidence="2">Uncharacterized protein</fullName>
    </submittedName>
</protein>
<accession>A0A6C0CVW2</accession>